<sequence>MTERSRPAWAARLQTEREDRRWSKAELGRRLRAETGSHRALESLTSQIRAWERGDHFPRDYVDTLAAVFGLDPDDLFPPSERPLWGPAGAADAGITPDDEERLVMAARHPARLDTAVVEGLSATLANQRRIEDMIGSGAVIGPATAHMRLTLRLLKEARGPVADRLTATASEASQFAGWLHTAIGAHDAASPLYDQALRLGMQAGDPDLTATALSMHGHLAWVTGDIASMATLSRAAAEQATATGTRTVAIQQGGRALAILGDRQGALRAIGHAEEALSSAGGGDPDSLYFYGPAMLTMQRGLILAYLADTPAEHTAAADVITAGIEALPPTVRDSEWVAWYRVQAAIERAAGGQVEQSVSALRVALGIVSATGGGKTRATIAQTYRSMAARWPDHSAVVELGEALR</sequence>
<dbReference type="AlphaFoldDB" id="A0A365H3B8"/>
<evidence type="ECO:0000313" key="3">
    <source>
        <dbReference type="Proteomes" id="UP000251891"/>
    </source>
</evidence>
<dbReference type="SMART" id="SM00530">
    <property type="entry name" value="HTH_XRE"/>
    <property type="match status" value="1"/>
</dbReference>
<dbReference type="Gene3D" id="1.10.260.40">
    <property type="entry name" value="lambda repressor-like DNA-binding domains"/>
    <property type="match status" value="1"/>
</dbReference>
<dbReference type="OrthoDB" id="4074704at2"/>
<name>A0A365H3B8_9ACTN</name>
<evidence type="ECO:0000259" key="1">
    <source>
        <dbReference type="SMART" id="SM00530"/>
    </source>
</evidence>
<evidence type="ECO:0000313" key="2">
    <source>
        <dbReference type="EMBL" id="RAY13597.1"/>
    </source>
</evidence>
<dbReference type="InterPro" id="IPR001387">
    <property type="entry name" value="Cro/C1-type_HTH"/>
</dbReference>
<dbReference type="RefSeq" id="WP_111869138.1">
    <property type="nucleotide sequence ID" value="NZ_QLYX01000008.1"/>
</dbReference>
<dbReference type="SUPFAM" id="SSF48452">
    <property type="entry name" value="TPR-like"/>
    <property type="match status" value="1"/>
</dbReference>
<gene>
    <name evidence="2" type="ORF">DPM19_18130</name>
</gene>
<organism evidence="2 3">
    <name type="scientific">Actinomadura craniellae</name>
    <dbReference type="NCBI Taxonomy" id="2231787"/>
    <lineage>
        <taxon>Bacteria</taxon>
        <taxon>Bacillati</taxon>
        <taxon>Actinomycetota</taxon>
        <taxon>Actinomycetes</taxon>
        <taxon>Streptosporangiales</taxon>
        <taxon>Thermomonosporaceae</taxon>
        <taxon>Actinomadura</taxon>
    </lineage>
</organism>
<feature type="domain" description="HTH cro/C1-type" evidence="1">
    <location>
        <begin position="12"/>
        <end position="76"/>
    </location>
</feature>
<reference evidence="2 3" key="1">
    <citation type="submission" date="2018-06" db="EMBL/GenBank/DDBJ databases">
        <title>Actinomadura craniellae sp. nov. isolated from marine sponge Craniella sp.</title>
        <authorList>
            <person name="Li L."/>
            <person name="Xu Q.H."/>
            <person name="Lin H.W."/>
            <person name="Lu Y.H."/>
        </authorList>
    </citation>
    <scope>NUCLEOTIDE SEQUENCE [LARGE SCALE GENOMIC DNA]</scope>
    <source>
        <strain evidence="2 3">LHW63021</strain>
    </source>
</reference>
<keyword evidence="3" id="KW-1185">Reference proteome</keyword>
<dbReference type="InterPro" id="IPR011990">
    <property type="entry name" value="TPR-like_helical_dom_sf"/>
</dbReference>
<dbReference type="GO" id="GO:0003677">
    <property type="term" value="F:DNA binding"/>
    <property type="evidence" value="ECO:0007669"/>
    <property type="project" value="InterPro"/>
</dbReference>
<accession>A0A365H3B8</accession>
<dbReference type="Proteomes" id="UP000251891">
    <property type="component" value="Unassembled WGS sequence"/>
</dbReference>
<proteinExistence type="predicted"/>
<comment type="caution">
    <text evidence="2">The sequence shown here is derived from an EMBL/GenBank/DDBJ whole genome shotgun (WGS) entry which is preliminary data.</text>
</comment>
<dbReference type="EMBL" id="QLYX01000008">
    <property type="protein sequence ID" value="RAY13597.1"/>
    <property type="molecule type" value="Genomic_DNA"/>
</dbReference>
<protein>
    <recommendedName>
        <fullName evidence="1">HTH cro/C1-type domain-containing protein</fullName>
    </recommendedName>
</protein>
<dbReference type="InterPro" id="IPR010982">
    <property type="entry name" value="Lambda_DNA-bd_dom_sf"/>
</dbReference>